<geneLocation type="plasmid" evidence="2">
    <name>prsp8c3a</name>
</geneLocation>
<keyword evidence="1" id="KW-0614">Plasmid</keyword>
<gene>
    <name evidence="1" type="ORF">AM571_PA00208</name>
</gene>
<name>A0A1L5PAI1_RHIET</name>
<dbReference type="EMBL" id="CP017242">
    <property type="protein sequence ID" value="APO77093.1"/>
    <property type="molecule type" value="Genomic_DNA"/>
</dbReference>
<reference evidence="1 2" key="1">
    <citation type="submission" date="2016-09" db="EMBL/GenBank/DDBJ databases">
        <title>The complete genome sequences of Rhizobium gallicum, symbiovars gallicum and phaseoli, symbionts associated to common bean (Phaseolus vulgaris).</title>
        <authorList>
            <person name="Bustos P."/>
            <person name="Santamaria R.I."/>
            <person name="Perez-Carrascal O.M."/>
            <person name="Juarez S."/>
            <person name="Lozano L."/>
            <person name="Martinez-Flores I."/>
            <person name="Martinez-Romero E."/>
            <person name="Cevallos M."/>
            <person name="Romero D."/>
            <person name="Davila G."/>
            <person name="Gonzalez V."/>
        </authorList>
    </citation>
    <scope>NUCLEOTIDE SEQUENCE [LARGE SCALE GENOMIC DNA]</scope>
    <source>
        <strain evidence="1 2">8C-3</strain>
        <plasmid evidence="2">Plasmid prsp8c3a</plasmid>
    </source>
</reference>
<accession>A0A1L5PAI1</accession>
<dbReference type="InterPro" id="IPR036291">
    <property type="entry name" value="NAD(P)-bd_dom_sf"/>
</dbReference>
<dbReference type="Gene3D" id="3.40.50.720">
    <property type="entry name" value="NAD(P)-binding Rossmann-like Domain"/>
    <property type="match status" value="1"/>
</dbReference>
<evidence type="ECO:0000313" key="2">
    <source>
        <dbReference type="Proteomes" id="UP000185109"/>
    </source>
</evidence>
<protein>
    <submittedName>
        <fullName evidence="1">NAD(P)-binding domain-containig protein</fullName>
    </submittedName>
</protein>
<dbReference type="SUPFAM" id="SSF51735">
    <property type="entry name" value="NAD(P)-binding Rossmann-fold domains"/>
    <property type="match status" value="1"/>
</dbReference>
<dbReference type="Proteomes" id="UP000185109">
    <property type="component" value="Plasmid pRsp8C3a"/>
</dbReference>
<sequence>MKIGVSSASCNLDQPIVHELQVSRRGQRPSPSPALCPYTSEMLFMAGDRKIRVGIIGASTNSFAWASTAHVPGLKALPEYELVAVASRSQENADKAAAPARHPGRAC</sequence>
<organism evidence="1 2">
    <name type="scientific">Rhizobium etli 8C-3</name>
    <dbReference type="NCBI Taxonomy" id="538025"/>
    <lineage>
        <taxon>Bacteria</taxon>
        <taxon>Pseudomonadati</taxon>
        <taxon>Pseudomonadota</taxon>
        <taxon>Alphaproteobacteria</taxon>
        <taxon>Hyphomicrobiales</taxon>
        <taxon>Rhizobiaceae</taxon>
        <taxon>Rhizobium/Agrobacterium group</taxon>
        <taxon>Rhizobium</taxon>
    </lineage>
</organism>
<proteinExistence type="predicted"/>
<evidence type="ECO:0000313" key="1">
    <source>
        <dbReference type="EMBL" id="APO77093.1"/>
    </source>
</evidence>
<dbReference type="AlphaFoldDB" id="A0A1L5PAI1"/>